<dbReference type="CDD" id="cd06577">
    <property type="entry name" value="PASTA_pknB"/>
    <property type="match status" value="1"/>
</dbReference>
<reference evidence="5 14" key="3">
    <citation type="journal article" date="2018" name="Emerg. Microbes Infect.">
        <title>Phenotypic and molecular analysis of nontypeable Group B streptococci: identification of cps2a and hybrid cps2a/cps5 Group B streptococcal capsule gene clusters.</title>
        <authorList>
            <person name="Alhhazmi A."/>
            <person name="Tyrrell G.J."/>
        </authorList>
    </citation>
    <scope>NUCLEOTIDE SEQUENCE [LARGE SCALE GENOMIC DNA]</scope>
    <source>
        <strain evidence="5 14">PLGBS17</strain>
    </source>
</reference>
<reference evidence="3 9" key="1">
    <citation type="journal article" date="2015" name="PLoS ONE">
        <title>Genomic analysis reveals the molecular basis for capsule loss in the group B streptococcus population.</title>
        <authorList>
            <consortium name="DEVANI Consortium"/>
            <person name="Rosini R."/>
            <person name="Campisi E."/>
            <person name="De Chiara M."/>
            <person name="Tettelin H."/>
            <person name="Rinaudo D."/>
            <person name="Toniolo C."/>
            <person name="Metruccio M."/>
            <person name="Guidotti S."/>
            <person name="Sorensen U.B."/>
            <person name="Kilian M."/>
            <person name="Ramirez M."/>
            <person name="Janulczyk R."/>
            <person name="Donati C."/>
            <person name="Grandi G."/>
            <person name="Margarit I."/>
        </authorList>
    </citation>
    <scope>NUCLEOTIDE SEQUENCE [LARGE SCALE GENOMIC DNA]</scope>
    <source>
        <strain evidence="3 9">DK-B-USS-215</strain>
    </source>
</reference>
<evidence type="ECO:0008006" key="15">
    <source>
        <dbReference type="Google" id="ProtNLM"/>
    </source>
</evidence>
<dbReference type="Proteomes" id="UP000035346">
    <property type="component" value="Unassembled WGS sequence"/>
</dbReference>
<organism evidence="6 11">
    <name type="scientific">Streptococcus agalactiae</name>
    <dbReference type="NCBI Taxonomy" id="1311"/>
    <lineage>
        <taxon>Bacteria</taxon>
        <taxon>Bacillati</taxon>
        <taxon>Bacillota</taxon>
        <taxon>Bacilli</taxon>
        <taxon>Lactobacillales</taxon>
        <taxon>Streptococcaceae</taxon>
        <taxon>Streptococcus</taxon>
    </lineage>
</organism>
<dbReference type="EMBL" id="UHEW01000005">
    <property type="protein sequence ID" value="SUN29336.1"/>
    <property type="molecule type" value="Genomic_DNA"/>
</dbReference>
<evidence type="ECO:0000313" key="12">
    <source>
        <dbReference type="Proteomes" id="UP000254076"/>
    </source>
</evidence>
<comment type="subcellular location">
    <subcellularLocation>
        <location evidence="1">Cell membrane</location>
        <topology evidence="1">Single-pass membrane protein</topology>
    </subcellularLocation>
</comment>
<evidence type="ECO:0000313" key="9">
    <source>
        <dbReference type="Proteomes" id="UP000035346"/>
    </source>
</evidence>
<evidence type="ECO:0000313" key="3">
    <source>
        <dbReference type="EMBL" id="KLL42591.1"/>
    </source>
</evidence>
<sequence length="162" mass="18496">MAKTSKKLTKSLGPIGKLISIIPDTTELIGKAIDNSRPIIEKELDRRHEKKQTYTQLDNVVHLDINDAQVYLEQRHFNVSRIVAEPNSKWATLHPNQVVNMSPKAGRVRIGSLVKLYYITEDILEESKTLLLSKSEKSKARQQRLTEVLSTPSQLLKKNRNK</sequence>
<dbReference type="Gene3D" id="3.30.10.20">
    <property type="match status" value="1"/>
</dbReference>
<dbReference type="Proteomes" id="UP000250200">
    <property type="component" value="Unassembled WGS sequence"/>
</dbReference>
<evidence type="ECO:0000313" key="10">
    <source>
        <dbReference type="Proteomes" id="UP000093122"/>
    </source>
</evidence>
<evidence type="ECO:0000313" key="5">
    <source>
        <dbReference type="EMBL" id="RDY79772.1"/>
    </source>
</evidence>
<evidence type="ECO:0000313" key="4">
    <source>
        <dbReference type="EMBL" id="OCM70800.1"/>
    </source>
</evidence>
<evidence type="ECO:0000313" key="6">
    <source>
        <dbReference type="EMBL" id="SQA19236.1"/>
    </source>
</evidence>
<reference evidence="11 12" key="4">
    <citation type="submission" date="2018-06" db="EMBL/GenBank/DDBJ databases">
        <authorList>
            <consortium name="Pathogen Informatics"/>
            <person name="Doyle S."/>
        </authorList>
    </citation>
    <scope>NUCLEOTIDE SEQUENCE [LARGE SCALE GENOMIC DNA]</scope>
    <source>
        <strain evidence="6 11">NCTC8181</strain>
        <strain evidence="7 12">NCTC8185</strain>
        <strain evidence="8 13">NCTC9828</strain>
    </source>
</reference>
<dbReference type="EMBL" id="MAWT01000043">
    <property type="protein sequence ID" value="OCM70800.1"/>
    <property type="molecule type" value="Genomic_DNA"/>
</dbReference>
<evidence type="ECO:0000313" key="7">
    <source>
        <dbReference type="EMBL" id="SUN14983.1"/>
    </source>
</evidence>
<gene>
    <name evidence="4" type="ORF">AX245_04470</name>
    <name evidence="5" type="ORF">C4618_08630</name>
    <name evidence="6" type="ORF">NCTC8181_02302</name>
    <name evidence="7" type="ORF">NCTC8185_02306</name>
    <name evidence="8" type="ORF">NCTC9828_01615</name>
    <name evidence="3" type="ORF">WA04_02285</name>
</gene>
<dbReference type="RefSeq" id="WP_001140791.1">
    <property type="nucleotide sequence ID" value="NZ_AP018935.1"/>
</dbReference>
<dbReference type="KEGG" id="sage:EN72_05450"/>
<feature type="compositionally biased region" description="Polar residues" evidence="2">
    <location>
        <begin position="143"/>
        <end position="156"/>
    </location>
</feature>
<name>A0A075MZ93_STRAG</name>
<evidence type="ECO:0000313" key="13">
    <source>
        <dbReference type="Proteomes" id="UP000255140"/>
    </source>
</evidence>
<evidence type="ECO:0000256" key="2">
    <source>
        <dbReference type="SAM" id="MobiDB-lite"/>
    </source>
</evidence>
<dbReference type="InterPro" id="IPR005543">
    <property type="entry name" value="PASTA_dom"/>
</dbReference>
<dbReference type="EMBL" id="LBKL01000032">
    <property type="protein sequence ID" value="KLL42591.1"/>
    <property type="molecule type" value="Genomic_DNA"/>
</dbReference>
<dbReference type="AlphaFoldDB" id="A0A075MZ93"/>
<dbReference type="EMBL" id="QHGZ01000184">
    <property type="protein sequence ID" value="RDY79772.1"/>
    <property type="molecule type" value="Genomic_DNA"/>
</dbReference>
<evidence type="ECO:0000313" key="11">
    <source>
        <dbReference type="Proteomes" id="UP000250200"/>
    </source>
</evidence>
<protein>
    <recommendedName>
        <fullName evidence="15">PASTA domain-containing protein</fullName>
    </recommendedName>
</protein>
<evidence type="ECO:0000313" key="8">
    <source>
        <dbReference type="EMBL" id="SUN29336.1"/>
    </source>
</evidence>
<dbReference type="Proteomes" id="UP000093122">
    <property type="component" value="Unassembled WGS sequence"/>
</dbReference>
<proteinExistence type="predicted"/>
<dbReference type="Proteomes" id="UP000255140">
    <property type="component" value="Unassembled WGS sequence"/>
</dbReference>
<dbReference type="Proteomes" id="UP000254076">
    <property type="component" value="Unassembled WGS sequence"/>
</dbReference>
<accession>A0A075MZ93</accession>
<feature type="region of interest" description="Disordered" evidence="2">
    <location>
        <begin position="135"/>
        <end position="162"/>
    </location>
</feature>
<reference evidence="4 10" key="2">
    <citation type="journal article" date="2016" name="Sci. Rep.">
        <title>Serotype IV Streptococcus agalactiae ST-452 has arisen from large genomic recombination events between CC23 and the hypervirulent CC17 lineages.</title>
        <authorList>
            <person name="Campisi E."/>
            <person name="Rinaudo C.D."/>
            <person name="Donati C."/>
            <person name="Barucco M."/>
            <person name="Torricelli G."/>
            <person name="Edwards M.S."/>
            <person name="Baker C.J."/>
            <person name="Margarit I."/>
            <person name="Rosini R."/>
        </authorList>
    </citation>
    <scope>NUCLEOTIDE SEQUENCE [LARGE SCALE GENOMIC DNA]</scope>
    <source>
        <strain evidence="4 10">CZ-PW-140</strain>
    </source>
</reference>
<dbReference type="OMA" id="KKWIHAS"/>
<dbReference type="Proteomes" id="UP000256718">
    <property type="component" value="Unassembled WGS sequence"/>
</dbReference>
<dbReference type="EMBL" id="UHEQ01000004">
    <property type="protein sequence ID" value="SUN14983.1"/>
    <property type="molecule type" value="Genomic_DNA"/>
</dbReference>
<evidence type="ECO:0000313" key="14">
    <source>
        <dbReference type="Proteomes" id="UP000256718"/>
    </source>
</evidence>
<dbReference type="EMBL" id="UAVB01000001">
    <property type="protein sequence ID" value="SQA19236.1"/>
    <property type="molecule type" value="Genomic_DNA"/>
</dbReference>
<comment type="caution">
    <text evidence="6">The sequence shown here is derived from an EMBL/GenBank/DDBJ whole genome shotgun (WGS) entry which is preliminary data.</text>
</comment>
<dbReference type="KEGG" id="sagg:EN73_05145"/>
<evidence type="ECO:0000256" key="1">
    <source>
        <dbReference type="ARBA" id="ARBA00004162"/>
    </source>
</evidence>